<keyword evidence="2 7" id="KW-0812">Transmembrane</keyword>
<dbReference type="InterPro" id="IPR052337">
    <property type="entry name" value="SAT4-like"/>
</dbReference>
<evidence type="ECO:0000256" key="5">
    <source>
        <dbReference type="ARBA" id="ARBA00038359"/>
    </source>
</evidence>
<feature type="transmembrane region" description="Helical" evidence="7">
    <location>
        <begin position="78"/>
        <end position="94"/>
    </location>
</feature>
<gene>
    <name evidence="9" type="ORF">BofuT4_P045900.1</name>
</gene>
<reference evidence="10" key="1">
    <citation type="journal article" date="2011" name="PLoS Genet.">
        <title>Genomic analysis of the necrotrophic fungal pathogens Sclerotinia sclerotiorum and Botrytis cinerea.</title>
        <authorList>
            <person name="Amselem J."/>
            <person name="Cuomo C.A."/>
            <person name="van Kan J.A."/>
            <person name="Viaud M."/>
            <person name="Benito E.P."/>
            <person name="Couloux A."/>
            <person name="Coutinho P.M."/>
            <person name="de Vries R.P."/>
            <person name="Dyer P.S."/>
            <person name="Fillinger S."/>
            <person name="Fournier E."/>
            <person name="Gout L."/>
            <person name="Hahn M."/>
            <person name="Kohn L."/>
            <person name="Lapalu N."/>
            <person name="Plummer K.M."/>
            <person name="Pradier J.M."/>
            <person name="Quevillon E."/>
            <person name="Sharon A."/>
            <person name="Simon A."/>
            <person name="ten Have A."/>
            <person name="Tudzynski B."/>
            <person name="Tudzynski P."/>
            <person name="Wincker P."/>
            <person name="Andrew M."/>
            <person name="Anthouard V."/>
            <person name="Beever R.E."/>
            <person name="Beffa R."/>
            <person name="Benoit I."/>
            <person name="Bouzid O."/>
            <person name="Brault B."/>
            <person name="Chen Z."/>
            <person name="Choquer M."/>
            <person name="Collemare J."/>
            <person name="Cotton P."/>
            <person name="Danchin E.G."/>
            <person name="Da Silva C."/>
            <person name="Gautier A."/>
            <person name="Giraud C."/>
            <person name="Giraud T."/>
            <person name="Gonzalez C."/>
            <person name="Grossetete S."/>
            <person name="Guldener U."/>
            <person name="Henrissat B."/>
            <person name="Howlett B.J."/>
            <person name="Kodira C."/>
            <person name="Kretschmer M."/>
            <person name="Lappartient A."/>
            <person name="Leroch M."/>
            <person name="Levis C."/>
            <person name="Mauceli E."/>
            <person name="Neuveglise C."/>
            <person name="Oeser B."/>
            <person name="Pearson M."/>
            <person name="Poulain J."/>
            <person name="Poussereau N."/>
            <person name="Quesneville H."/>
            <person name="Rascle C."/>
            <person name="Schumacher J."/>
            <person name="Segurens B."/>
            <person name="Sexton A."/>
            <person name="Silva E."/>
            <person name="Sirven C."/>
            <person name="Soanes D.M."/>
            <person name="Talbot N.J."/>
            <person name="Templeton M."/>
            <person name="Yandava C."/>
            <person name="Yarden O."/>
            <person name="Zeng Q."/>
            <person name="Rollins J.A."/>
            <person name="Lebrun M.H."/>
            <person name="Dickman M."/>
        </authorList>
    </citation>
    <scope>NUCLEOTIDE SEQUENCE [LARGE SCALE GENOMIC DNA]</scope>
    <source>
        <strain evidence="10">T4</strain>
    </source>
</reference>
<protein>
    <recommendedName>
        <fullName evidence="8">Rhodopsin domain-containing protein</fullName>
    </recommendedName>
</protein>
<dbReference type="PANTHER" id="PTHR33048:SF163">
    <property type="entry name" value="INTEGRAL MEMBRANE PROTEIN (AFU_ORTHOLOGUE AFUA_8G05510)"/>
    <property type="match status" value="1"/>
</dbReference>
<dbReference type="InParanoid" id="G2XYN5"/>
<dbReference type="PANTHER" id="PTHR33048">
    <property type="entry name" value="PTH11-LIKE INTEGRAL MEMBRANE PROTEIN (AFU_ORTHOLOGUE AFUA_5G11245)"/>
    <property type="match status" value="1"/>
</dbReference>
<dbReference type="eggNOG" id="ENOG502SKHN">
    <property type="taxonomic scope" value="Eukaryota"/>
</dbReference>
<dbReference type="OrthoDB" id="5429740at2759"/>
<sequence>MSEVDPSIKLIFGPPAVGVDLNESTTAAYDIVSCVVLGIAAAAVCLRFYVRTMRGANSLAIDDWFVVLGLVVFSEPWVYAAAVTSTKISILLLYRRLFYTGEGDMLVINRVFTIMYWAATFFTCIYPIIMWIVMAAACRPLNFFWMQYAGATEGQCIDYLLFFLVFGIVNMINDVIILIVPIPRILKLRMNKRKKFSVAGIMLLGSFVCVASIVRIYYLTLLTSAIDITYILGPAFGWSSLEPSVAIIGACLPTYAPLFRGIRNVGSNTGTSQKGSHHMNLSQPQKFLKQQSHFRIEESDEVELTNKKSYFQSMGGSRDGGSLESDDGERSSRDARGITVTSQVQVVRDAANLVVSMLKLWSRENPKGPTLAIVQTLYFVQRY</sequence>
<evidence type="ECO:0000256" key="6">
    <source>
        <dbReference type="SAM" id="MobiDB-lite"/>
    </source>
</evidence>
<evidence type="ECO:0000259" key="8">
    <source>
        <dbReference type="Pfam" id="PF20684"/>
    </source>
</evidence>
<comment type="similarity">
    <text evidence="5">Belongs to the SAT4 family.</text>
</comment>
<dbReference type="Proteomes" id="UP000008177">
    <property type="component" value="Unplaced contigs"/>
</dbReference>
<organism evidence="9 10">
    <name type="scientific">Botryotinia fuckeliana (strain T4)</name>
    <name type="common">Noble rot fungus</name>
    <name type="synonym">Botrytis cinerea</name>
    <dbReference type="NCBI Taxonomy" id="999810"/>
    <lineage>
        <taxon>Eukaryota</taxon>
        <taxon>Fungi</taxon>
        <taxon>Dikarya</taxon>
        <taxon>Ascomycota</taxon>
        <taxon>Pezizomycotina</taxon>
        <taxon>Leotiomycetes</taxon>
        <taxon>Helotiales</taxon>
        <taxon>Sclerotiniaceae</taxon>
        <taxon>Botrytis</taxon>
    </lineage>
</organism>
<evidence type="ECO:0000256" key="4">
    <source>
        <dbReference type="ARBA" id="ARBA00023136"/>
    </source>
</evidence>
<feature type="transmembrane region" description="Helical" evidence="7">
    <location>
        <begin position="114"/>
        <end position="137"/>
    </location>
</feature>
<evidence type="ECO:0000256" key="7">
    <source>
        <dbReference type="SAM" id="Phobius"/>
    </source>
</evidence>
<feature type="transmembrane region" description="Helical" evidence="7">
    <location>
        <begin position="27"/>
        <end position="49"/>
    </location>
</feature>
<dbReference type="GO" id="GO:0016020">
    <property type="term" value="C:membrane"/>
    <property type="evidence" value="ECO:0007669"/>
    <property type="project" value="UniProtKB-SubCell"/>
</dbReference>
<evidence type="ECO:0000313" key="10">
    <source>
        <dbReference type="Proteomes" id="UP000008177"/>
    </source>
</evidence>
<keyword evidence="3 7" id="KW-1133">Transmembrane helix</keyword>
<feature type="domain" description="Rhodopsin" evidence="8">
    <location>
        <begin position="72"/>
        <end position="260"/>
    </location>
</feature>
<feature type="transmembrane region" description="Helical" evidence="7">
    <location>
        <begin position="157"/>
        <end position="186"/>
    </location>
</feature>
<keyword evidence="4 7" id="KW-0472">Membrane</keyword>
<accession>G2XYN5</accession>
<evidence type="ECO:0000256" key="3">
    <source>
        <dbReference type="ARBA" id="ARBA00022989"/>
    </source>
</evidence>
<evidence type="ECO:0000256" key="2">
    <source>
        <dbReference type="ARBA" id="ARBA00022692"/>
    </source>
</evidence>
<proteinExistence type="inferred from homology"/>
<comment type="subcellular location">
    <subcellularLocation>
        <location evidence="1">Membrane</location>
        <topology evidence="1">Multi-pass membrane protein</topology>
    </subcellularLocation>
</comment>
<dbReference type="STRING" id="999810.G2XYN5"/>
<name>G2XYN5_BOTF4</name>
<feature type="transmembrane region" description="Helical" evidence="7">
    <location>
        <begin position="56"/>
        <end position="72"/>
    </location>
</feature>
<dbReference type="HOGENOM" id="CLU_028200_0_0_1"/>
<evidence type="ECO:0000256" key="1">
    <source>
        <dbReference type="ARBA" id="ARBA00004141"/>
    </source>
</evidence>
<dbReference type="InterPro" id="IPR049326">
    <property type="entry name" value="Rhodopsin_dom_fungi"/>
</dbReference>
<feature type="transmembrane region" description="Helical" evidence="7">
    <location>
        <begin position="198"/>
        <end position="218"/>
    </location>
</feature>
<dbReference type="Pfam" id="PF20684">
    <property type="entry name" value="Fung_rhodopsin"/>
    <property type="match status" value="1"/>
</dbReference>
<evidence type="ECO:0000313" key="9">
    <source>
        <dbReference type="EMBL" id="CCD45572.1"/>
    </source>
</evidence>
<dbReference type="EMBL" id="FQ790278">
    <property type="protein sequence ID" value="CCD45572.1"/>
    <property type="molecule type" value="Genomic_DNA"/>
</dbReference>
<feature type="region of interest" description="Disordered" evidence="6">
    <location>
        <begin position="311"/>
        <end position="337"/>
    </location>
</feature>
<dbReference type="AlphaFoldDB" id="G2XYN5"/>